<dbReference type="SUPFAM" id="SSF48208">
    <property type="entry name" value="Six-hairpin glycosidases"/>
    <property type="match status" value="1"/>
</dbReference>
<feature type="domain" description="Glutaminase A N-terminal" evidence="3">
    <location>
        <begin position="104"/>
        <end position="335"/>
    </location>
</feature>
<feature type="signal peptide" evidence="1">
    <location>
        <begin position="1"/>
        <end position="19"/>
    </location>
</feature>
<protein>
    <submittedName>
        <fullName evidence="4">Glutaminase GtaA</fullName>
    </submittedName>
</protein>
<dbReference type="Proteomes" id="UP000800200">
    <property type="component" value="Unassembled WGS sequence"/>
</dbReference>
<evidence type="ECO:0000313" key="4">
    <source>
        <dbReference type="EMBL" id="KAF2190277.1"/>
    </source>
</evidence>
<dbReference type="InterPro" id="IPR032514">
    <property type="entry name" value="GtaA_central"/>
</dbReference>
<name>A0A6A6EE25_9PEZI</name>
<dbReference type="PANTHER" id="PTHR31987">
    <property type="entry name" value="GLUTAMINASE A-RELATED"/>
    <property type="match status" value="1"/>
</dbReference>
<keyword evidence="1" id="KW-0732">Signal</keyword>
<dbReference type="InterPro" id="IPR052743">
    <property type="entry name" value="Glutaminase_GtaA"/>
</dbReference>
<accession>A0A6A6EE25</accession>
<evidence type="ECO:0000259" key="3">
    <source>
        <dbReference type="Pfam" id="PF17168"/>
    </source>
</evidence>
<dbReference type="OrthoDB" id="431715at2759"/>
<evidence type="ECO:0000313" key="5">
    <source>
        <dbReference type="Proteomes" id="UP000800200"/>
    </source>
</evidence>
<feature type="domain" description="Glutaminase A central" evidence="2">
    <location>
        <begin position="341"/>
        <end position="686"/>
    </location>
</feature>
<sequence>MFLFYLGLFWTLLINMTAAQSKFTPVRPPSLPLAVKSPYLSTWFPAGSEGGNGGYLPGQWPTFWTGQITGWAGLIRVDGNAFIWMGAPKDINTANQVAYEYTSTRSIFTIEVDGKISMKITFLSPLTPNDFKRQSLIFSYMQVEVSSLDGANHDVQLYTDISAEWVSGDHGDVAQWDFGTTDDISYHRVWKQIPMLFSEKSDQSEWGNIYYATDSADGLTYQSGADNDVRGAFARDGKLANSKDSNFRAINSNWPVFAYAVDLGSVGSSATSTLFSIGLCQNEAIQFLGKDGVTTLPSLWKSYFSDDFAALSFFHKDYSESSRLSTELDDKVAKDSIAAAGENYLILTSLAARQAFGAVQLVGTSDKPYLFLKEISSNGNTQTVDVVYPASPIFLYTNPELLKLLLDPHFENQEAGHYPHKWSIHDLGTHYPNATGHPDGNDEWMPLEECGNMLIMLLAYVQRSKNTDYIRAHYPMLKQWAEYLVEDSLYPANQLSTDDFAGPLLNQTNLALKGMIGLEGMSQISSLIGEDADSKNYTDIAHDYITQWMDLGTNKEDNPPHTILNYGNWSTHGLLYNLYNDALLKTNLVPESIYTQQSNFYPTVKKNYGVPLDTRHDYTKSDWEVFVAAVASIETRDMFLGDLARWVGETTTSKPFTDLYETVNGRHPNGIEFKARPVMGGMFALLALP</sequence>
<reference evidence="4" key="1">
    <citation type="journal article" date="2020" name="Stud. Mycol.">
        <title>101 Dothideomycetes genomes: a test case for predicting lifestyles and emergence of pathogens.</title>
        <authorList>
            <person name="Haridas S."/>
            <person name="Albert R."/>
            <person name="Binder M."/>
            <person name="Bloem J."/>
            <person name="Labutti K."/>
            <person name="Salamov A."/>
            <person name="Andreopoulos B."/>
            <person name="Baker S."/>
            <person name="Barry K."/>
            <person name="Bills G."/>
            <person name="Bluhm B."/>
            <person name="Cannon C."/>
            <person name="Castanera R."/>
            <person name="Culley D."/>
            <person name="Daum C."/>
            <person name="Ezra D."/>
            <person name="Gonzalez J."/>
            <person name="Henrissat B."/>
            <person name="Kuo A."/>
            <person name="Liang C."/>
            <person name="Lipzen A."/>
            <person name="Lutzoni F."/>
            <person name="Magnuson J."/>
            <person name="Mondo S."/>
            <person name="Nolan M."/>
            <person name="Ohm R."/>
            <person name="Pangilinan J."/>
            <person name="Park H.-J."/>
            <person name="Ramirez L."/>
            <person name="Alfaro M."/>
            <person name="Sun H."/>
            <person name="Tritt A."/>
            <person name="Yoshinaga Y."/>
            <person name="Zwiers L.-H."/>
            <person name="Turgeon B."/>
            <person name="Goodwin S."/>
            <person name="Spatafora J."/>
            <person name="Crous P."/>
            <person name="Grigoriev I."/>
        </authorList>
    </citation>
    <scope>NUCLEOTIDE SEQUENCE</scope>
    <source>
        <strain evidence="4">CBS 207.26</strain>
    </source>
</reference>
<proteinExistence type="predicted"/>
<organism evidence="4 5">
    <name type="scientific">Zopfia rhizophila CBS 207.26</name>
    <dbReference type="NCBI Taxonomy" id="1314779"/>
    <lineage>
        <taxon>Eukaryota</taxon>
        <taxon>Fungi</taxon>
        <taxon>Dikarya</taxon>
        <taxon>Ascomycota</taxon>
        <taxon>Pezizomycotina</taxon>
        <taxon>Dothideomycetes</taxon>
        <taxon>Dothideomycetes incertae sedis</taxon>
        <taxon>Zopfiaceae</taxon>
        <taxon>Zopfia</taxon>
    </lineage>
</organism>
<dbReference type="EMBL" id="ML994619">
    <property type="protein sequence ID" value="KAF2190277.1"/>
    <property type="molecule type" value="Genomic_DNA"/>
</dbReference>
<dbReference type="Pfam" id="PF17168">
    <property type="entry name" value="DUF5127"/>
    <property type="match status" value="1"/>
</dbReference>
<dbReference type="AlphaFoldDB" id="A0A6A6EE25"/>
<dbReference type="InterPro" id="IPR033433">
    <property type="entry name" value="GtaA_N"/>
</dbReference>
<evidence type="ECO:0000259" key="2">
    <source>
        <dbReference type="Pfam" id="PF16335"/>
    </source>
</evidence>
<dbReference type="PANTHER" id="PTHR31987:SF1">
    <property type="entry name" value="GLUTAMINASE A"/>
    <property type="match status" value="1"/>
</dbReference>
<keyword evidence="5" id="KW-1185">Reference proteome</keyword>
<gene>
    <name evidence="4" type="ORF">K469DRAFT_560933</name>
</gene>
<feature type="chain" id="PRO_5025506445" evidence="1">
    <location>
        <begin position="20"/>
        <end position="689"/>
    </location>
</feature>
<dbReference type="GO" id="GO:0005975">
    <property type="term" value="P:carbohydrate metabolic process"/>
    <property type="evidence" value="ECO:0007669"/>
    <property type="project" value="InterPro"/>
</dbReference>
<dbReference type="Pfam" id="PF16335">
    <property type="entry name" value="GtaA_6_Hairpin"/>
    <property type="match status" value="1"/>
</dbReference>
<evidence type="ECO:0000256" key="1">
    <source>
        <dbReference type="SAM" id="SignalP"/>
    </source>
</evidence>
<dbReference type="InterPro" id="IPR008928">
    <property type="entry name" value="6-hairpin_glycosidase_sf"/>
</dbReference>